<dbReference type="InterPro" id="IPR001173">
    <property type="entry name" value="Glyco_trans_2-like"/>
</dbReference>
<dbReference type="InterPro" id="IPR050834">
    <property type="entry name" value="Glycosyltransf_2"/>
</dbReference>
<dbReference type="Gene3D" id="3.90.550.10">
    <property type="entry name" value="Spore Coat Polysaccharide Biosynthesis Protein SpsA, Chain A"/>
    <property type="match status" value="1"/>
</dbReference>
<dbReference type="PANTHER" id="PTHR43685:SF2">
    <property type="entry name" value="GLYCOSYLTRANSFERASE 2-LIKE DOMAIN-CONTAINING PROTEIN"/>
    <property type="match status" value="1"/>
</dbReference>
<dbReference type="PANTHER" id="PTHR43685">
    <property type="entry name" value="GLYCOSYLTRANSFERASE"/>
    <property type="match status" value="1"/>
</dbReference>
<feature type="domain" description="Glycosyltransferase 2-like" evidence="1">
    <location>
        <begin position="7"/>
        <end position="133"/>
    </location>
</feature>
<gene>
    <name evidence="2" type="ORF">GGR27_001382</name>
</gene>
<dbReference type="InterPro" id="IPR029044">
    <property type="entry name" value="Nucleotide-diphossugar_trans"/>
</dbReference>
<dbReference type="EMBL" id="JAATJH010000002">
    <property type="protein sequence ID" value="NJC25883.1"/>
    <property type="molecule type" value="Genomic_DNA"/>
</dbReference>
<keyword evidence="3" id="KW-1185">Reference proteome</keyword>
<name>A0ABX0X9E3_9BACT</name>
<dbReference type="Pfam" id="PF00535">
    <property type="entry name" value="Glycos_transf_2"/>
    <property type="match status" value="1"/>
</dbReference>
<sequence>MQQPVISVVMPMYNGEPYVVAAIESVLQQTFADWELLVIDDGSADGGPALVRNTFSDPRIRLLANDGNQGVAYTRNAGIAASRGEFLAWLDCDDLITPDRLETQLSYLSDHPELGACGSWIQLFGAGKETTGRPPESPAVLRAFLLFTPIIPNATVMLRVELVRKFGLEYDITLPVAEDYDFVLRCSEHFSFGIVQRALYRYRAAENSLTQRFDAEEEGAFAISKIVHGKALERFGMSATDVELRIHRILNSDLTFRTFPQYVAALDWLLGLLRHNEQHKKYDVAAFRRVAANRFYFITKKATSFGIRTLIFYARKSFAHNILYFHPLPLMKLVVRCIIRYDKF</sequence>
<reference evidence="2 3" key="1">
    <citation type="submission" date="2020-03" db="EMBL/GenBank/DDBJ databases">
        <title>Genomic Encyclopedia of Type Strains, Phase IV (KMG-IV): sequencing the most valuable type-strain genomes for metagenomic binning, comparative biology and taxonomic classification.</title>
        <authorList>
            <person name="Goeker M."/>
        </authorList>
    </citation>
    <scope>NUCLEOTIDE SEQUENCE [LARGE SCALE GENOMIC DNA]</scope>
    <source>
        <strain evidence="2 3">DSM 105096</strain>
    </source>
</reference>
<accession>A0ABX0X9E3</accession>
<evidence type="ECO:0000313" key="2">
    <source>
        <dbReference type="EMBL" id="NJC25883.1"/>
    </source>
</evidence>
<dbReference type="RefSeq" id="WP_168036652.1">
    <property type="nucleotide sequence ID" value="NZ_JAATJH010000002.1"/>
</dbReference>
<organism evidence="2 3">
    <name type="scientific">Neolewinella antarctica</name>
    <dbReference type="NCBI Taxonomy" id="442734"/>
    <lineage>
        <taxon>Bacteria</taxon>
        <taxon>Pseudomonadati</taxon>
        <taxon>Bacteroidota</taxon>
        <taxon>Saprospiria</taxon>
        <taxon>Saprospirales</taxon>
        <taxon>Lewinellaceae</taxon>
        <taxon>Neolewinella</taxon>
    </lineage>
</organism>
<evidence type="ECO:0000313" key="3">
    <source>
        <dbReference type="Proteomes" id="UP000770785"/>
    </source>
</evidence>
<protein>
    <submittedName>
        <fullName evidence="2">Glycosyltransferase involved in cell wall biosynthesis</fullName>
    </submittedName>
</protein>
<dbReference type="Proteomes" id="UP000770785">
    <property type="component" value="Unassembled WGS sequence"/>
</dbReference>
<evidence type="ECO:0000259" key="1">
    <source>
        <dbReference type="Pfam" id="PF00535"/>
    </source>
</evidence>
<comment type="caution">
    <text evidence="2">The sequence shown here is derived from an EMBL/GenBank/DDBJ whole genome shotgun (WGS) entry which is preliminary data.</text>
</comment>
<proteinExistence type="predicted"/>
<dbReference type="SUPFAM" id="SSF53448">
    <property type="entry name" value="Nucleotide-diphospho-sugar transferases"/>
    <property type="match status" value="1"/>
</dbReference>